<dbReference type="RefSeq" id="WP_092046941.1">
    <property type="nucleotide sequence ID" value="NZ_FOTK01000073.1"/>
</dbReference>
<dbReference type="Gene3D" id="3.40.190.10">
    <property type="entry name" value="Periplasmic binding protein-like II"/>
    <property type="match status" value="2"/>
</dbReference>
<dbReference type="GO" id="GO:0006355">
    <property type="term" value="P:regulation of DNA-templated transcription"/>
    <property type="evidence" value="ECO:0007669"/>
    <property type="project" value="TreeGrafter"/>
</dbReference>
<dbReference type="GO" id="GO:0005829">
    <property type="term" value="C:cytosol"/>
    <property type="evidence" value="ECO:0007669"/>
    <property type="project" value="TreeGrafter"/>
</dbReference>
<dbReference type="PANTHER" id="PTHR30419">
    <property type="entry name" value="HTH-TYPE TRANSCRIPTIONAL REGULATOR YBHD"/>
    <property type="match status" value="1"/>
</dbReference>
<dbReference type="InterPro" id="IPR005119">
    <property type="entry name" value="LysR_subst-bd"/>
</dbReference>
<accession>A0A1I4UMB9</accession>
<evidence type="ECO:0000313" key="2">
    <source>
        <dbReference type="EMBL" id="SFM89890.1"/>
    </source>
</evidence>
<dbReference type="PANTHER" id="PTHR30419:SF2">
    <property type="entry name" value="LYSR FAMILY TRANSCRIPTIONAL REGULATOR"/>
    <property type="match status" value="1"/>
</dbReference>
<gene>
    <name evidence="2" type="ORF">SAMN05192568_10735</name>
</gene>
<protein>
    <submittedName>
        <fullName evidence="2">DNA-binding transcriptional regulator, LysR family</fullName>
    </submittedName>
</protein>
<dbReference type="SUPFAM" id="SSF53850">
    <property type="entry name" value="Periplasmic binding protein-like II"/>
    <property type="match status" value="1"/>
</dbReference>
<dbReference type="GO" id="GO:0003677">
    <property type="term" value="F:DNA binding"/>
    <property type="evidence" value="ECO:0007669"/>
    <property type="project" value="UniProtKB-KW"/>
</dbReference>
<dbReference type="OrthoDB" id="9785974at2"/>
<dbReference type="AlphaFoldDB" id="A0A1I4UMB9"/>
<sequence>MVASAETLVRSMDDFSRVGQGRVRIWANISAVVQFLPRDLYAFQATHPRIRIELEERFSEETLHALRSGDIDVGIVADNKLSAGLLQRPYREDRLVVVVPRDHPVAQLGSVGFGDIADLDLVGFNHGSDILRRLDGLANAEGKLLRIRVRATSFEAVLSLVEAGHGLGVLPRAVVSSRLSDRHLAAIPIHQEWARRRLWITFRGSGGTGAETDCLIRFLKDRTAP</sequence>
<keyword evidence="2" id="KW-0238">DNA-binding</keyword>
<dbReference type="EMBL" id="FOTK01000073">
    <property type="protein sequence ID" value="SFM89890.1"/>
    <property type="molecule type" value="Genomic_DNA"/>
</dbReference>
<name>A0A1I4UMB9_9HYPH</name>
<reference evidence="3" key="1">
    <citation type="submission" date="2016-10" db="EMBL/GenBank/DDBJ databases">
        <authorList>
            <person name="Varghese N."/>
            <person name="Submissions S."/>
        </authorList>
    </citation>
    <scope>NUCLEOTIDE SEQUENCE [LARGE SCALE GENOMIC DNA]</scope>
    <source>
        <strain evidence="3">BL36</strain>
    </source>
</reference>
<evidence type="ECO:0000313" key="3">
    <source>
        <dbReference type="Proteomes" id="UP000199048"/>
    </source>
</evidence>
<keyword evidence="3" id="KW-1185">Reference proteome</keyword>
<dbReference type="Proteomes" id="UP000199048">
    <property type="component" value="Unassembled WGS sequence"/>
</dbReference>
<proteinExistence type="predicted"/>
<evidence type="ECO:0000259" key="1">
    <source>
        <dbReference type="Pfam" id="PF03466"/>
    </source>
</evidence>
<feature type="domain" description="LysR substrate-binding" evidence="1">
    <location>
        <begin position="19"/>
        <end position="222"/>
    </location>
</feature>
<dbReference type="Pfam" id="PF03466">
    <property type="entry name" value="LysR_substrate"/>
    <property type="match status" value="1"/>
</dbReference>
<dbReference type="STRING" id="582667.SAMN05192568_10735"/>
<dbReference type="InterPro" id="IPR050950">
    <property type="entry name" value="HTH-type_LysR_regulators"/>
</dbReference>
<organism evidence="2 3">
    <name type="scientific">Methylobacterium pseudosasicola</name>
    <dbReference type="NCBI Taxonomy" id="582667"/>
    <lineage>
        <taxon>Bacteria</taxon>
        <taxon>Pseudomonadati</taxon>
        <taxon>Pseudomonadota</taxon>
        <taxon>Alphaproteobacteria</taxon>
        <taxon>Hyphomicrobiales</taxon>
        <taxon>Methylobacteriaceae</taxon>
        <taxon>Methylobacterium</taxon>
    </lineage>
</organism>